<dbReference type="SMART" id="SM00743">
    <property type="entry name" value="Agenet"/>
    <property type="match status" value="2"/>
</dbReference>
<reference evidence="6" key="1">
    <citation type="submission" date="2023-02" db="EMBL/GenBank/DDBJ databases">
        <title>Genome of toxic invasive species Heracleum sosnowskyi carries increased number of genes despite the absence of recent whole-genome duplications.</title>
        <authorList>
            <person name="Schelkunov M."/>
            <person name="Shtratnikova V."/>
            <person name="Makarenko M."/>
            <person name="Klepikova A."/>
            <person name="Omelchenko D."/>
            <person name="Novikova G."/>
            <person name="Obukhova E."/>
            <person name="Bogdanov V."/>
            <person name="Penin A."/>
            <person name="Logacheva M."/>
        </authorList>
    </citation>
    <scope>NUCLEOTIDE SEQUENCE</scope>
    <source>
        <strain evidence="6">Hsosn_3</strain>
        <tissue evidence="6">Leaf</tissue>
    </source>
</reference>
<dbReference type="EMBL" id="JAUIZM010000005">
    <property type="protein sequence ID" value="KAK1385028.1"/>
    <property type="molecule type" value="Genomic_DNA"/>
</dbReference>
<evidence type="ECO:0000256" key="1">
    <source>
        <dbReference type="ARBA" id="ARBA00022448"/>
    </source>
</evidence>
<keyword evidence="1" id="KW-0813">Transport</keyword>
<keyword evidence="2" id="KW-0341">Growth regulation</keyword>
<feature type="domain" description="Agenet" evidence="5">
    <location>
        <begin position="75"/>
        <end position="131"/>
    </location>
</feature>
<name>A0AAD8IH03_9APIA</name>
<evidence type="ECO:0000256" key="4">
    <source>
        <dbReference type="SAM" id="MobiDB-lite"/>
    </source>
</evidence>
<reference evidence="6" key="2">
    <citation type="submission" date="2023-05" db="EMBL/GenBank/DDBJ databases">
        <authorList>
            <person name="Schelkunov M.I."/>
        </authorList>
    </citation>
    <scope>NUCLEOTIDE SEQUENCE</scope>
    <source>
        <strain evidence="6">Hsosn_3</strain>
        <tissue evidence="6">Leaf</tissue>
    </source>
</reference>
<evidence type="ECO:0000256" key="3">
    <source>
        <dbReference type="SAM" id="Coils"/>
    </source>
</evidence>
<dbReference type="PANTHER" id="PTHR31917:SF153">
    <property type="entry name" value="DUF724 DOMAIN-CONTAINING PROTEIN 3-RELATED"/>
    <property type="match status" value="1"/>
</dbReference>
<dbReference type="CDD" id="cd20406">
    <property type="entry name" value="Tudor_Agenet_AtDUF_rpt2_4"/>
    <property type="match status" value="1"/>
</dbReference>
<evidence type="ECO:0000313" key="6">
    <source>
        <dbReference type="EMBL" id="KAK1385028.1"/>
    </source>
</evidence>
<feature type="compositionally biased region" description="Polar residues" evidence="4">
    <location>
        <begin position="255"/>
        <end position="268"/>
    </location>
</feature>
<dbReference type="Pfam" id="PF05266">
    <property type="entry name" value="DUF724"/>
    <property type="match status" value="1"/>
</dbReference>
<feature type="region of interest" description="Disordered" evidence="4">
    <location>
        <begin position="533"/>
        <end position="580"/>
    </location>
</feature>
<organism evidence="6 7">
    <name type="scientific">Heracleum sosnowskyi</name>
    <dbReference type="NCBI Taxonomy" id="360622"/>
    <lineage>
        <taxon>Eukaryota</taxon>
        <taxon>Viridiplantae</taxon>
        <taxon>Streptophyta</taxon>
        <taxon>Embryophyta</taxon>
        <taxon>Tracheophyta</taxon>
        <taxon>Spermatophyta</taxon>
        <taxon>Magnoliopsida</taxon>
        <taxon>eudicotyledons</taxon>
        <taxon>Gunneridae</taxon>
        <taxon>Pentapetalae</taxon>
        <taxon>asterids</taxon>
        <taxon>campanulids</taxon>
        <taxon>Apiales</taxon>
        <taxon>Apiaceae</taxon>
        <taxon>Apioideae</taxon>
        <taxon>apioid superclade</taxon>
        <taxon>Tordylieae</taxon>
        <taxon>Tordyliinae</taxon>
        <taxon>Heracleum</taxon>
    </lineage>
</organism>
<dbReference type="PANTHER" id="PTHR31917">
    <property type="entry name" value="AGENET DOMAIN-CONTAINING PROTEIN-RELATED"/>
    <property type="match status" value="1"/>
</dbReference>
<feature type="compositionally biased region" description="Basic residues" evidence="4">
    <location>
        <begin position="403"/>
        <end position="416"/>
    </location>
</feature>
<feature type="compositionally biased region" description="Basic residues" evidence="4">
    <location>
        <begin position="277"/>
        <end position="291"/>
    </location>
</feature>
<dbReference type="AlphaFoldDB" id="A0AAD8IH03"/>
<sequence>MRMTGLLFSKGKRVEVSLEKVENCDVWFPAVVEEEAGNDCFLVEYQCLGKNGVPESVRVKVDFLHIRPSPPQFVKNYDLLEKVDAYIDFGWWSGVITKELPDSKYLIFFKQKNERRTVNQSDIRPHMEWKEGNWFSSSQDLLTSPEYQGPAESAAALSGGLGTLKENSAKRAANFFNSLDIRSEWLAPSSIEPSKVLTSQRKKTKLLCPNTDEQAIMMKQASVSDLRLLSTELLSSSPVRTPGEEIQFGCATLTDGGSRTNNSEQSMGDQLLDKLPRTRRKRARSKVKRYKSVQLKSTQYSPRRSAGRPQKPPTGETRASAGDKIVSELDNQTPELSVKNDEMLPIAQLSGRTSGDKKHDLRCIKENTVEEMVEPSVDREQQLHDPAVNLTKEDDQLEGHKERIGKRRGRRPRKFAKNLGGSRENEDKKLEKIPEVSQQNEGKKLEKSPEISPPNEGVVPADVDLEVALPVVVVGLEAAQVHGSVSNEGKLGIDKIILNGSADPKNKLSAKIEVYPVGKVKLQSRNVVQASVEHHEKGLSEGGLRRSIRINSKSPNQDPKEGRVGLSKANGKNSFGKKSETSLTFDLSDDQPLSMWMGSPKAANATCASRGMNLEPCIENRSPKDDVTISPQSNDESLPFVKSSSLWKTIESMEVFCQLPQRPHFQSLGSRKESSREGLAIALMVDFAGVVEKTSTLQFDDPRSTIEDNLETLIELEKNGFDVKVIRDRLLSLLLIKDKQEELQGNSKETTDQIKEKNHDKVKIDEKIEEIDNQIRLLQEERTLILSTKEENDLSIASLEVTLNDISSIIKNVNLEFETLVAAPWQGG</sequence>
<comment type="caution">
    <text evidence="6">The sequence shown here is derived from an EMBL/GenBank/DDBJ whole genome shotgun (WGS) entry which is preliminary data.</text>
</comment>
<feature type="region of interest" description="Disordered" evidence="4">
    <location>
        <begin position="251"/>
        <end position="324"/>
    </location>
</feature>
<evidence type="ECO:0000256" key="2">
    <source>
        <dbReference type="ARBA" id="ARBA00022604"/>
    </source>
</evidence>
<feature type="domain" description="Agenet" evidence="5">
    <location>
        <begin position="6"/>
        <end position="74"/>
    </location>
</feature>
<feature type="compositionally biased region" description="Basic and acidic residues" evidence="4">
    <location>
        <begin position="391"/>
        <end position="402"/>
    </location>
</feature>
<dbReference type="InterPro" id="IPR007930">
    <property type="entry name" value="DUF724"/>
</dbReference>
<protein>
    <recommendedName>
        <fullName evidence="5">Agenet domain-containing protein</fullName>
    </recommendedName>
</protein>
<evidence type="ECO:0000259" key="5">
    <source>
        <dbReference type="SMART" id="SM00743"/>
    </source>
</evidence>
<dbReference type="Pfam" id="PF05641">
    <property type="entry name" value="Agenet"/>
    <property type="match status" value="1"/>
</dbReference>
<gene>
    <name evidence="6" type="ORF">POM88_022763</name>
</gene>
<feature type="compositionally biased region" description="Basic and acidic residues" evidence="4">
    <location>
        <begin position="423"/>
        <end position="434"/>
    </location>
</feature>
<feature type="coiled-coil region" evidence="3">
    <location>
        <begin position="754"/>
        <end position="781"/>
    </location>
</feature>
<dbReference type="Proteomes" id="UP001237642">
    <property type="component" value="Unassembled WGS sequence"/>
</dbReference>
<dbReference type="InterPro" id="IPR014002">
    <property type="entry name" value="Agenet_dom_plant"/>
</dbReference>
<evidence type="ECO:0000313" key="7">
    <source>
        <dbReference type="Proteomes" id="UP001237642"/>
    </source>
</evidence>
<dbReference type="InterPro" id="IPR008395">
    <property type="entry name" value="Agenet-like_dom"/>
</dbReference>
<keyword evidence="7" id="KW-1185">Reference proteome</keyword>
<accession>A0AAD8IH03</accession>
<keyword evidence="3" id="KW-0175">Coiled coil</keyword>
<feature type="region of interest" description="Disordered" evidence="4">
    <location>
        <begin position="372"/>
        <end position="456"/>
    </location>
</feature>
<proteinExistence type="predicted"/>